<dbReference type="PANTHER" id="PTHR34613">
    <property type="entry name" value="SLL0800 PROTEIN"/>
    <property type="match status" value="1"/>
</dbReference>
<proteinExistence type="predicted"/>
<organism evidence="1 2">
    <name type="scientific">Floridaenema evergladense BLCC-F167</name>
    <dbReference type="NCBI Taxonomy" id="3153639"/>
    <lineage>
        <taxon>Bacteria</taxon>
        <taxon>Bacillati</taxon>
        <taxon>Cyanobacteriota</taxon>
        <taxon>Cyanophyceae</taxon>
        <taxon>Oscillatoriophycideae</taxon>
        <taxon>Aerosakkonematales</taxon>
        <taxon>Aerosakkonemataceae</taxon>
        <taxon>Floridanema</taxon>
        <taxon>Floridanema evergladense</taxon>
    </lineage>
</organism>
<dbReference type="RefSeq" id="WP_413281659.1">
    <property type="nucleotide sequence ID" value="NZ_JBHFNT010000305.1"/>
</dbReference>
<dbReference type="PANTHER" id="PTHR34613:SF1">
    <property type="entry name" value="SLL6017 PROTEIN"/>
    <property type="match status" value="1"/>
</dbReference>
<evidence type="ECO:0000313" key="2">
    <source>
        <dbReference type="Proteomes" id="UP001576780"/>
    </source>
</evidence>
<protein>
    <submittedName>
        <fullName evidence="1">Rpn family recombination-promoting nuclease/putative transposase</fullName>
    </submittedName>
</protein>
<evidence type="ECO:0000313" key="1">
    <source>
        <dbReference type="EMBL" id="MFB2839385.1"/>
    </source>
</evidence>
<accession>A0ABV4WWD3</accession>
<gene>
    <name evidence="1" type="ORF">ACE1CA_33260</name>
</gene>
<keyword evidence="2" id="KW-1185">Reference proteome</keyword>
<sequence>MPKSADIGSKRLISLAPQRWVQWVTQIPDVQIREIITSEFQWISRESDVLVSAYTPEDGEFLVLNELQLRYKAQMPQRMRAYAALAEEHYNKPTYPVLINILPPATSLSITNRYESEFRGLIARQDYHVINLWEVEAEIAFQQPLTSLIPFVPILKGGGEELVVRQALQFLRSDEKLNDLEPLLAFFASFVLEIPLVQQIMRWDMAVLHESPWYQQILQQGMQQGMQQGIQQGMQQGIQQGIQQGMQQGLKQGLLSGIALGLELKFGAEGLELMPEIRQILDVAKLEAIQSAIKTVNSLDELRQSL</sequence>
<dbReference type="Proteomes" id="UP001576780">
    <property type="component" value="Unassembled WGS sequence"/>
</dbReference>
<name>A0ABV4WWD3_9CYAN</name>
<reference evidence="1 2" key="1">
    <citation type="submission" date="2024-09" db="EMBL/GenBank/DDBJ databases">
        <title>Floridaenema gen nov. (Aerosakkonemataceae, Aerosakkonematales ord. nov., Cyanobacteria) from benthic tropical and subtropical fresh waters, with the description of four new species.</title>
        <authorList>
            <person name="Moretto J.A."/>
            <person name="Berthold D.E."/>
            <person name="Lefler F.W."/>
            <person name="Huang I.-S."/>
            <person name="Laughinghouse H. IV."/>
        </authorList>
    </citation>
    <scope>NUCLEOTIDE SEQUENCE [LARGE SCALE GENOMIC DNA]</scope>
    <source>
        <strain evidence="1 2">BLCC-F167</strain>
    </source>
</reference>
<comment type="caution">
    <text evidence="1">The sequence shown here is derived from an EMBL/GenBank/DDBJ whole genome shotgun (WGS) entry which is preliminary data.</text>
</comment>
<dbReference type="EMBL" id="JBHFNT010000305">
    <property type="protein sequence ID" value="MFB2839385.1"/>
    <property type="molecule type" value="Genomic_DNA"/>
</dbReference>